<gene>
    <name evidence="2" type="ORF">HO173_002953</name>
</gene>
<dbReference type="GeneID" id="59284624"/>
<evidence type="ECO:0000313" key="3">
    <source>
        <dbReference type="Proteomes" id="UP000578531"/>
    </source>
</evidence>
<accession>A0A8H6G207</accession>
<dbReference type="OrthoDB" id="2139939at2759"/>
<dbReference type="EMBL" id="JACCJC010000007">
    <property type="protein sequence ID" value="KAF6239081.1"/>
    <property type="molecule type" value="Genomic_DNA"/>
</dbReference>
<feature type="compositionally biased region" description="Polar residues" evidence="1">
    <location>
        <begin position="1"/>
        <end position="10"/>
    </location>
</feature>
<evidence type="ECO:0000256" key="1">
    <source>
        <dbReference type="SAM" id="MobiDB-lite"/>
    </source>
</evidence>
<keyword evidence="3" id="KW-1185">Reference proteome</keyword>
<dbReference type="RefSeq" id="XP_037168377.1">
    <property type="nucleotide sequence ID" value="XM_037304884.1"/>
</dbReference>
<comment type="caution">
    <text evidence="2">The sequence shown here is derived from an EMBL/GenBank/DDBJ whole genome shotgun (WGS) entry which is preliminary data.</text>
</comment>
<protein>
    <submittedName>
        <fullName evidence="2">Uncharacterized protein</fullName>
    </submittedName>
</protein>
<reference evidence="2 3" key="1">
    <citation type="journal article" date="2020" name="Genomics">
        <title>Complete, high-quality genomes from long-read metagenomic sequencing of two wolf lichen thalli reveals enigmatic genome architecture.</title>
        <authorList>
            <person name="McKenzie S.K."/>
            <person name="Walston R.F."/>
            <person name="Allen J.L."/>
        </authorList>
    </citation>
    <scope>NUCLEOTIDE SEQUENCE [LARGE SCALE GENOMIC DNA]</scope>
    <source>
        <strain evidence="2">WasteWater2</strain>
    </source>
</reference>
<proteinExistence type="predicted"/>
<feature type="region of interest" description="Disordered" evidence="1">
    <location>
        <begin position="1"/>
        <end position="48"/>
    </location>
</feature>
<evidence type="ECO:0000313" key="2">
    <source>
        <dbReference type="EMBL" id="KAF6239081.1"/>
    </source>
</evidence>
<dbReference type="AlphaFoldDB" id="A0A8H6G207"/>
<dbReference type="Proteomes" id="UP000578531">
    <property type="component" value="Unassembled WGS sequence"/>
</dbReference>
<organism evidence="2 3">
    <name type="scientific">Letharia columbiana</name>
    <dbReference type="NCBI Taxonomy" id="112416"/>
    <lineage>
        <taxon>Eukaryota</taxon>
        <taxon>Fungi</taxon>
        <taxon>Dikarya</taxon>
        <taxon>Ascomycota</taxon>
        <taxon>Pezizomycotina</taxon>
        <taxon>Lecanoromycetes</taxon>
        <taxon>OSLEUM clade</taxon>
        <taxon>Lecanoromycetidae</taxon>
        <taxon>Lecanorales</taxon>
        <taxon>Lecanorineae</taxon>
        <taxon>Parmeliaceae</taxon>
        <taxon>Letharia</taxon>
    </lineage>
</organism>
<name>A0A8H6G207_9LECA</name>
<sequence>MSSREQQNIARRSRSPHNRRHHKRSRSPNSHLYHHVSHKHKHSKPSAPVHLPLQASKLHKHDFETVKPMFELYLDIQKQKVLEGLPDDEVKGRWKSFVGKWYISIRCI</sequence>
<feature type="compositionally biased region" description="Basic residues" evidence="1">
    <location>
        <begin position="11"/>
        <end position="44"/>
    </location>
</feature>